<keyword evidence="4" id="KW-1185">Reference proteome</keyword>
<reference evidence="3 4" key="1">
    <citation type="submission" date="2017-04" db="EMBL/GenBank/DDBJ databases">
        <title>Genome Sequence of the Model Brown-Rot Fungus Postia placenta SB12.</title>
        <authorList>
            <consortium name="DOE Joint Genome Institute"/>
            <person name="Gaskell J."/>
            <person name="Kersten P."/>
            <person name="Larrondo L.F."/>
            <person name="Canessa P."/>
            <person name="Martinez D."/>
            <person name="Hibbett D."/>
            <person name="Schmoll M."/>
            <person name="Kubicek C.P."/>
            <person name="Martinez A.T."/>
            <person name="Yadav J."/>
            <person name="Master E."/>
            <person name="Magnuson J.K."/>
            <person name="James T."/>
            <person name="Yaver D."/>
            <person name="Berka R."/>
            <person name="Labutti K."/>
            <person name="Lipzen A."/>
            <person name="Aerts A."/>
            <person name="Barry K."/>
            <person name="Henrissat B."/>
            <person name="Blanchette R."/>
            <person name="Grigoriev I."/>
            <person name="Cullen D."/>
        </authorList>
    </citation>
    <scope>NUCLEOTIDE SEQUENCE [LARGE SCALE GENOMIC DNA]</scope>
    <source>
        <strain evidence="3 4">MAD-698-R-SB12</strain>
    </source>
</reference>
<evidence type="ECO:0000313" key="3">
    <source>
        <dbReference type="EMBL" id="OSX61994.1"/>
    </source>
</evidence>
<feature type="region of interest" description="Disordered" evidence="2">
    <location>
        <begin position="1"/>
        <end position="26"/>
    </location>
</feature>
<evidence type="ECO:0000256" key="2">
    <source>
        <dbReference type="SAM" id="MobiDB-lite"/>
    </source>
</evidence>
<proteinExistence type="predicted"/>
<keyword evidence="1" id="KW-0175">Coiled coil</keyword>
<feature type="coiled-coil region" evidence="1">
    <location>
        <begin position="117"/>
        <end position="186"/>
    </location>
</feature>
<dbReference type="OrthoDB" id="3070390at2759"/>
<dbReference type="Proteomes" id="UP000194127">
    <property type="component" value="Unassembled WGS sequence"/>
</dbReference>
<dbReference type="RefSeq" id="XP_024338788.1">
    <property type="nucleotide sequence ID" value="XM_024480800.1"/>
</dbReference>
<name>A0A1X6N056_9APHY</name>
<sequence>MSERRIRQSPVSSLATTGLPPIGPLDDRLANYTTGSLQATESIFIKQELLDAEDAAFPTSIDKRPTEAIPSAKTADQHGAATIPLKQDLPPMQFTEDVLCEEQASFADNPHEWNLRYQQLEKALEEERRQRQVADVLLQMERLRSQQAEIALANERRQCEQLNTALENERSRCAQAQGVVADIRRECRSPFIVPALVDVVSALARMTGEALKDVDKSTREVG</sequence>
<dbReference type="EMBL" id="KZ110597">
    <property type="protein sequence ID" value="OSX61994.1"/>
    <property type="molecule type" value="Genomic_DNA"/>
</dbReference>
<dbReference type="GeneID" id="36325750"/>
<organism evidence="3 4">
    <name type="scientific">Postia placenta MAD-698-R-SB12</name>
    <dbReference type="NCBI Taxonomy" id="670580"/>
    <lineage>
        <taxon>Eukaryota</taxon>
        <taxon>Fungi</taxon>
        <taxon>Dikarya</taxon>
        <taxon>Basidiomycota</taxon>
        <taxon>Agaricomycotina</taxon>
        <taxon>Agaricomycetes</taxon>
        <taxon>Polyporales</taxon>
        <taxon>Adustoporiaceae</taxon>
        <taxon>Rhodonia</taxon>
    </lineage>
</organism>
<evidence type="ECO:0000313" key="4">
    <source>
        <dbReference type="Proteomes" id="UP000194127"/>
    </source>
</evidence>
<accession>A0A1X6N056</accession>
<protein>
    <submittedName>
        <fullName evidence="3">Uncharacterized protein</fullName>
    </submittedName>
</protein>
<gene>
    <name evidence="3" type="ORF">POSPLADRAFT_1056583</name>
</gene>
<dbReference type="AlphaFoldDB" id="A0A1X6N056"/>
<evidence type="ECO:0000256" key="1">
    <source>
        <dbReference type="SAM" id="Coils"/>
    </source>
</evidence>